<dbReference type="AlphaFoldDB" id="A0A9X9M9V7"/>
<dbReference type="EMBL" id="CYRY02045055">
    <property type="protein sequence ID" value="VCX40316.1"/>
    <property type="molecule type" value="Genomic_DNA"/>
</dbReference>
<reference evidence="2 3" key="1">
    <citation type="submission" date="2018-10" db="EMBL/GenBank/DDBJ databases">
        <authorList>
            <person name="Ekblom R."/>
            <person name="Jareborg N."/>
        </authorList>
    </citation>
    <scope>NUCLEOTIDE SEQUENCE [LARGE SCALE GENOMIC DNA]</scope>
    <source>
        <tissue evidence="2">Muscle</tissue>
    </source>
</reference>
<gene>
    <name evidence="2" type="ORF">BN2614_LOCUS1</name>
</gene>
<name>A0A9X9M9V7_GULGU</name>
<protein>
    <submittedName>
        <fullName evidence="2">Uncharacterized protein</fullName>
    </submittedName>
</protein>
<keyword evidence="1" id="KW-0812">Transmembrane</keyword>
<keyword evidence="3" id="KW-1185">Reference proteome</keyword>
<feature type="transmembrane region" description="Helical" evidence="1">
    <location>
        <begin position="15"/>
        <end position="35"/>
    </location>
</feature>
<comment type="caution">
    <text evidence="2">The sequence shown here is derived from an EMBL/GenBank/DDBJ whole genome shotgun (WGS) entry which is preliminary data.</text>
</comment>
<evidence type="ECO:0000313" key="2">
    <source>
        <dbReference type="EMBL" id="VCX40316.1"/>
    </source>
</evidence>
<dbReference type="Proteomes" id="UP000269945">
    <property type="component" value="Unassembled WGS sequence"/>
</dbReference>
<evidence type="ECO:0000313" key="3">
    <source>
        <dbReference type="Proteomes" id="UP000269945"/>
    </source>
</evidence>
<organism evidence="2 3">
    <name type="scientific">Gulo gulo</name>
    <name type="common">Wolverine</name>
    <name type="synonym">Gluton</name>
    <dbReference type="NCBI Taxonomy" id="48420"/>
    <lineage>
        <taxon>Eukaryota</taxon>
        <taxon>Metazoa</taxon>
        <taxon>Chordata</taxon>
        <taxon>Craniata</taxon>
        <taxon>Vertebrata</taxon>
        <taxon>Euteleostomi</taxon>
        <taxon>Mammalia</taxon>
        <taxon>Eutheria</taxon>
        <taxon>Laurasiatheria</taxon>
        <taxon>Carnivora</taxon>
        <taxon>Caniformia</taxon>
        <taxon>Musteloidea</taxon>
        <taxon>Mustelidae</taxon>
        <taxon>Guloninae</taxon>
        <taxon>Gulo</taxon>
    </lineage>
</organism>
<sequence length="37" mass="4342">MELIWKNLPHDSHEFFSVSGSFLSPLMILLLNFYMPS</sequence>
<evidence type="ECO:0000256" key="1">
    <source>
        <dbReference type="SAM" id="Phobius"/>
    </source>
</evidence>
<accession>A0A9X9M9V7</accession>
<keyword evidence="1" id="KW-1133">Transmembrane helix</keyword>
<keyword evidence="1" id="KW-0472">Membrane</keyword>
<proteinExistence type="predicted"/>